<sequence>MTFARIAIIGLGLQGGSIGLAVREYLPEARTTGYDLSPQHRALAAARGLVDTVCETAADAVREADLVIFCVPPGAMGMAAEQVREALPAGALVSDVGSSKEAIAKALGEALPDHTVIPAHPVAGTENSGPDAGFAHLFRNRWCIVTPPAKVDMVMLSQLVGFWEALGANVEIMTPGHHDLVLAVTSHLPHLIAYTIVGTASDLEDVTQGEVIKYSAGGFRDFTRIAASDPTMWRDVFLSNKEAVLTMLQRFTEDLTALQRAIRVGDGDKLFDQFARTRAIRRSIIEEGQDDARADFGRGDHEGVSAGKL</sequence>
<dbReference type="FunFam" id="1.10.3660.10:FF:000003">
    <property type="entry name" value="Prephenate dehydrogenase"/>
    <property type="match status" value="1"/>
</dbReference>
<comment type="catalytic activity">
    <reaction evidence="9">
        <text>prephenate + NAD(+) = 3-(4-hydroxyphenyl)pyruvate + CO2 + NADH</text>
        <dbReference type="Rhea" id="RHEA:13869"/>
        <dbReference type="ChEBI" id="CHEBI:16526"/>
        <dbReference type="ChEBI" id="CHEBI:29934"/>
        <dbReference type="ChEBI" id="CHEBI:36242"/>
        <dbReference type="ChEBI" id="CHEBI:57540"/>
        <dbReference type="ChEBI" id="CHEBI:57945"/>
        <dbReference type="EC" id="1.3.1.12"/>
    </reaction>
</comment>
<evidence type="ECO:0000259" key="10">
    <source>
        <dbReference type="PROSITE" id="PS51176"/>
    </source>
</evidence>
<dbReference type="GO" id="GO:0006571">
    <property type="term" value="P:tyrosine biosynthetic process"/>
    <property type="evidence" value="ECO:0007669"/>
    <property type="project" value="UniProtKB-KW"/>
</dbReference>
<evidence type="ECO:0000256" key="5">
    <source>
        <dbReference type="ARBA" id="ARBA00022605"/>
    </source>
</evidence>
<evidence type="ECO:0000256" key="7">
    <source>
        <dbReference type="ARBA" id="ARBA00023027"/>
    </source>
</evidence>
<evidence type="ECO:0000256" key="2">
    <source>
        <dbReference type="ARBA" id="ARBA00007964"/>
    </source>
</evidence>
<dbReference type="RefSeq" id="WP_059151769.1">
    <property type="nucleotide sequence ID" value="NZ_KQ130454.1"/>
</dbReference>
<keyword evidence="6 11" id="KW-0560">Oxidoreductase</keyword>
<dbReference type="EMBL" id="JACU01000005">
    <property type="protein sequence ID" value="KMS55081.1"/>
    <property type="molecule type" value="Genomic_DNA"/>
</dbReference>
<protein>
    <recommendedName>
        <fullName evidence="3">prephenate dehydrogenase</fullName>
        <ecNumber evidence="3">1.3.1.12</ecNumber>
    </recommendedName>
</protein>
<gene>
    <name evidence="11" type="ORF">V474_18660</name>
</gene>
<dbReference type="InterPro" id="IPR050812">
    <property type="entry name" value="Preph/Arog_dehydrog"/>
</dbReference>
<dbReference type="GO" id="GO:0008977">
    <property type="term" value="F:prephenate dehydrogenase (NAD+) activity"/>
    <property type="evidence" value="ECO:0007669"/>
    <property type="project" value="UniProtKB-EC"/>
</dbReference>
<dbReference type="GO" id="GO:0070403">
    <property type="term" value="F:NAD+ binding"/>
    <property type="evidence" value="ECO:0007669"/>
    <property type="project" value="InterPro"/>
</dbReference>
<dbReference type="AlphaFoldDB" id="A0A0J7XTE1"/>
<dbReference type="SUPFAM" id="SSF48179">
    <property type="entry name" value="6-phosphogluconate dehydrogenase C-terminal domain-like"/>
    <property type="match status" value="1"/>
</dbReference>
<dbReference type="InterPro" id="IPR003099">
    <property type="entry name" value="Prephen_DH"/>
</dbReference>
<dbReference type="NCBIfam" id="NF005694">
    <property type="entry name" value="PRK07502.1"/>
    <property type="match status" value="1"/>
</dbReference>
<evidence type="ECO:0000256" key="4">
    <source>
        <dbReference type="ARBA" id="ARBA00022498"/>
    </source>
</evidence>
<comment type="pathway">
    <text evidence="1">Amino-acid biosynthesis; L-tyrosine biosynthesis; (4-hydroxyphenyl)pyruvate from prephenate (NAD(+) route): step 1/1.</text>
</comment>
<name>A0A0J7XTE1_9SPHN</name>
<keyword evidence="8" id="KW-0057">Aromatic amino acid biosynthesis</keyword>
<organism evidence="11 12">
    <name type="scientific">Novosphingobium barchaimii LL02</name>
    <dbReference type="NCBI Taxonomy" id="1114963"/>
    <lineage>
        <taxon>Bacteria</taxon>
        <taxon>Pseudomonadati</taxon>
        <taxon>Pseudomonadota</taxon>
        <taxon>Alphaproteobacteria</taxon>
        <taxon>Sphingomonadales</taxon>
        <taxon>Sphingomonadaceae</taxon>
        <taxon>Novosphingobium</taxon>
    </lineage>
</organism>
<dbReference type="EC" id="1.3.1.12" evidence="3"/>
<dbReference type="Pfam" id="PF02153">
    <property type="entry name" value="PDH_N"/>
    <property type="match status" value="1"/>
</dbReference>
<dbReference type="Pfam" id="PF20463">
    <property type="entry name" value="PDH_C"/>
    <property type="match status" value="1"/>
</dbReference>
<dbReference type="PANTHER" id="PTHR21363:SF0">
    <property type="entry name" value="PREPHENATE DEHYDROGENASE [NADP(+)]"/>
    <property type="match status" value="1"/>
</dbReference>
<dbReference type="Gene3D" id="3.40.50.720">
    <property type="entry name" value="NAD(P)-binding Rossmann-like Domain"/>
    <property type="match status" value="1"/>
</dbReference>
<dbReference type="InterPro" id="IPR008927">
    <property type="entry name" value="6-PGluconate_DH-like_C_sf"/>
</dbReference>
<dbReference type="Proteomes" id="UP000052268">
    <property type="component" value="Unassembled WGS sequence"/>
</dbReference>
<evidence type="ECO:0000256" key="9">
    <source>
        <dbReference type="ARBA" id="ARBA00049260"/>
    </source>
</evidence>
<evidence type="ECO:0000313" key="12">
    <source>
        <dbReference type="Proteomes" id="UP000052268"/>
    </source>
</evidence>
<dbReference type="PROSITE" id="PS51176">
    <property type="entry name" value="PDH_ADH"/>
    <property type="match status" value="1"/>
</dbReference>
<dbReference type="SUPFAM" id="SSF51735">
    <property type="entry name" value="NAD(P)-binding Rossmann-fold domains"/>
    <property type="match status" value="1"/>
</dbReference>
<dbReference type="OrthoDB" id="9802008at2"/>
<dbReference type="GO" id="GO:0004665">
    <property type="term" value="F:prephenate dehydrogenase (NADP+) activity"/>
    <property type="evidence" value="ECO:0007669"/>
    <property type="project" value="InterPro"/>
</dbReference>
<accession>A0A0J7XTE1</accession>
<keyword evidence="4" id="KW-0827">Tyrosine biosynthesis</keyword>
<keyword evidence="12" id="KW-1185">Reference proteome</keyword>
<evidence type="ECO:0000256" key="8">
    <source>
        <dbReference type="ARBA" id="ARBA00023141"/>
    </source>
</evidence>
<dbReference type="PATRIC" id="fig|1114963.3.peg.2569"/>
<dbReference type="InterPro" id="IPR036291">
    <property type="entry name" value="NAD(P)-bd_dom_sf"/>
</dbReference>
<dbReference type="PANTHER" id="PTHR21363">
    <property type="entry name" value="PREPHENATE DEHYDROGENASE"/>
    <property type="match status" value="1"/>
</dbReference>
<comment type="caution">
    <text evidence="11">The sequence shown here is derived from an EMBL/GenBank/DDBJ whole genome shotgun (WGS) entry which is preliminary data.</text>
</comment>
<evidence type="ECO:0000256" key="1">
    <source>
        <dbReference type="ARBA" id="ARBA00005067"/>
    </source>
</evidence>
<reference evidence="11 12" key="1">
    <citation type="journal article" date="2015" name="G3 (Bethesda)">
        <title>Insights into Ongoing Evolution of the Hexachlorocyclohexane Catabolic Pathway from Comparative Genomics of Ten Sphingomonadaceae Strains.</title>
        <authorList>
            <person name="Pearce S.L."/>
            <person name="Oakeshott J.G."/>
            <person name="Pandey G."/>
        </authorList>
    </citation>
    <scope>NUCLEOTIDE SEQUENCE [LARGE SCALE GENOMIC DNA]</scope>
    <source>
        <strain evidence="11 12">LL02</strain>
    </source>
</reference>
<dbReference type="FunFam" id="3.40.50.720:FF:000208">
    <property type="entry name" value="Prephenate dehydrogenase"/>
    <property type="match status" value="1"/>
</dbReference>
<evidence type="ECO:0000256" key="6">
    <source>
        <dbReference type="ARBA" id="ARBA00023002"/>
    </source>
</evidence>
<dbReference type="InterPro" id="IPR046826">
    <property type="entry name" value="PDH_N"/>
</dbReference>
<dbReference type="InterPro" id="IPR046825">
    <property type="entry name" value="PDH_C"/>
</dbReference>
<evidence type="ECO:0000256" key="3">
    <source>
        <dbReference type="ARBA" id="ARBA00012068"/>
    </source>
</evidence>
<keyword evidence="7" id="KW-0520">NAD</keyword>
<comment type="similarity">
    <text evidence="2">Belongs to the prephenate/arogenate dehydrogenase family.</text>
</comment>
<evidence type="ECO:0000313" key="11">
    <source>
        <dbReference type="EMBL" id="KMS55081.1"/>
    </source>
</evidence>
<proteinExistence type="inferred from homology"/>
<dbReference type="Gene3D" id="1.10.3660.10">
    <property type="entry name" value="6-phosphogluconate dehydrogenase C-terminal like domain"/>
    <property type="match status" value="1"/>
</dbReference>
<feature type="domain" description="Prephenate/arogenate dehydrogenase" evidence="10">
    <location>
        <begin position="4"/>
        <end position="292"/>
    </location>
</feature>
<keyword evidence="5" id="KW-0028">Amino-acid biosynthesis</keyword>